<dbReference type="Gene3D" id="3.30.730.10">
    <property type="entry name" value="AP2/ERF domain"/>
    <property type="match status" value="1"/>
</dbReference>
<dbReference type="GO" id="GO:0003677">
    <property type="term" value="F:DNA binding"/>
    <property type="evidence" value="ECO:0007669"/>
    <property type="project" value="UniProtKB-KW"/>
</dbReference>
<feature type="compositionally biased region" description="Low complexity" evidence="6">
    <location>
        <begin position="38"/>
        <end position="51"/>
    </location>
</feature>
<feature type="domain" description="AP2/ERF" evidence="7">
    <location>
        <begin position="112"/>
        <end position="161"/>
    </location>
</feature>
<dbReference type="SMART" id="SM00380">
    <property type="entry name" value="AP2"/>
    <property type="match status" value="1"/>
</dbReference>
<reference evidence="8" key="1">
    <citation type="journal article" date="2020" name="bioRxiv">
        <title>Comparative genomics of Chlamydomonas.</title>
        <authorList>
            <person name="Craig R.J."/>
            <person name="Hasan A.R."/>
            <person name="Ness R.W."/>
            <person name="Keightley P.D."/>
        </authorList>
    </citation>
    <scope>NUCLEOTIDE SEQUENCE</scope>
    <source>
        <strain evidence="8">CCAP 11/70</strain>
    </source>
</reference>
<keyword evidence="4" id="KW-0804">Transcription</keyword>
<comment type="caution">
    <text evidence="8">The sequence shown here is derived from an EMBL/GenBank/DDBJ whole genome shotgun (WGS) entry which is preliminary data.</text>
</comment>
<sequence length="161" mass="17082">MGAAQGALKRPAAQKVKAGLELTEEEARAYEGSRKAGKASGALKRSAASKAKAGKELTEEEARAYEGVLKGGAVLGAVGRKGAEGAPLSPEEAGRYRTTQITAMKRDRKGDLPRGVFQGKSGRYKAQIRIRTGGVARMEYLGTFDTPEEAARAFDEAAIRR</sequence>
<name>A0A836BTU4_9CHLO</name>
<dbReference type="SUPFAM" id="SSF54171">
    <property type="entry name" value="DNA-binding domain"/>
    <property type="match status" value="1"/>
</dbReference>
<keyword evidence="3" id="KW-0238">DNA-binding</keyword>
<dbReference type="EMBL" id="JAEHOE010000100">
    <property type="protein sequence ID" value="KAG2487209.1"/>
    <property type="molecule type" value="Genomic_DNA"/>
</dbReference>
<evidence type="ECO:0000256" key="5">
    <source>
        <dbReference type="ARBA" id="ARBA00023242"/>
    </source>
</evidence>
<dbReference type="GO" id="GO:0005634">
    <property type="term" value="C:nucleus"/>
    <property type="evidence" value="ECO:0007669"/>
    <property type="project" value="UniProtKB-SubCell"/>
</dbReference>
<evidence type="ECO:0000256" key="4">
    <source>
        <dbReference type="ARBA" id="ARBA00023163"/>
    </source>
</evidence>
<dbReference type="AlphaFoldDB" id="A0A836BTU4"/>
<feature type="region of interest" description="Disordered" evidence="6">
    <location>
        <begin position="29"/>
        <end position="59"/>
    </location>
</feature>
<organism evidence="8 9">
    <name type="scientific">Edaphochlamys debaryana</name>
    <dbReference type="NCBI Taxonomy" id="47281"/>
    <lineage>
        <taxon>Eukaryota</taxon>
        <taxon>Viridiplantae</taxon>
        <taxon>Chlorophyta</taxon>
        <taxon>core chlorophytes</taxon>
        <taxon>Chlorophyceae</taxon>
        <taxon>CS clade</taxon>
        <taxon>Chlamydomonadales</taxon>
        <taxon>Chlamydomonadales incertae sedis</taxon>
        <taxon>Edaphochlamys</taxon>
    </lineage>
</organism>
<evidence type="ECO:0000256" key="1">
    <source>
        <dbReference type="ARBA" id="ARBA00004123"/>
    </source>
</evidence>
<dbReference type="InterPro" id="IPR016177">
    <property type="entry name" value="DNA-bd_dom_sf"/>
</dbReference>
<dbReference type="Proteomes" id="UP000612055">
    <property type="component" value="Unassembled WGS sequence"/>
</dbReference>
<evidence type="ECO:0000313" key="9">
    <source>
        <dbReference type="Proteomes" id="UP000612055"/>
    </source>
</evidence>
<proteinExistence type="predicted"/>
<dbReference type="PANTHER" id="PTHR31677:SF75">
    <property type="entry name" value="ETHYLENE-RESPONSIVE TRANSCRIPTION FACTOR ERF084"/>
    <property type="match status" value="1"/>
</dbReference>
<evidence type="ECO:0000256" key="3">
    <source>
        <dbReference type="ARBA" id="ARBA00023125"/>
    </source>
</evidence>
<dbReference type="PANTHER" id="PTHR31677">
    <property type="entry name" value="AP2 DOMAIN CLASS TRANSCRIPTION FACTOR"/>
    <property type="match status" value="1"/>
</dbReference>
<comment type="subcellular location">
    <subcellularLocation>
        <location evidence="1">Nucleus</location>
    </subcellularLocation>
</comment>
<dbReference type="OrthoDB" id="515645at2759"/>
<dbReference type="GO" id="GO:0003700">
    <property type="term" value="F:DNA-binding transcription factor activity"/>
    <property type="evidence" value="ECO:0007669"/>
    <property type="project" value="InterPro"/>
</dbReference>
<dbReference type="InterPro" id="IPR036955">
    <property type="entry name" value="AP2/ERF_dom_sf"/>
</dbReference>
<dbReference type="InterPro" id="IPR001471">
    <property type="entry name" value="AP2/ERF_dom"/>
</dbReference>
<evidence type="ECO:0000259" key="7">
    <source>
        <dbReference type="PROSITE" id="PS51032"/>
    </source>
</evidence>
<dbReference type="PROSITE" id="PS51032">
    <property type="entry name" value="AP2_ERF"/>
    <property type="match status" value="1"/>
</dbReference>
<keyword evidence="9" id="KW-1185">Reference proteome</keyword>
<gene>
    <name evidence="8" type="ORF">HYH03_014183</name>
</gene>
<keyword evidence="2" id="KW-0805">Transcription regulation</keyword>
<evidence type="ECO:0000313" key="8">
    <source>
        <dbReference type="EMBL" id="KAG2487209.1"/>
    </source>
</evidence>
<feature type="region of interest" description="Disordered" evidence="6">
    <location>
        <begin position="80"/>
        <end position="118"/>
    </location>
</feature>
<evidence type="ECO:0000256" key="2">
    <source>
        <dbReference type="ARBA" id="ARBA00023015"/>
    </source>
</evidence>
<protein>
    <recommendedName>
        <fullName evidence="7">AP2/ERF domain-containing protein</fullName>
    </recommendedName>
</protein>
<accession>A0A836BTU4</accession>
<keyword evidence="5" id="KW-0539">Nucleus</keyword>
<evidence type="ECO:0000256" key="6">
    <source>
        <dbReference type="SAM" id="MobiDB-lite"/>
    </source>
</evidence>